<organism evidence="2 3">
    <name type="scientific">Aquisphaera giovannonii</name>
    <dbReference type="NCBI Taxonomy" id="406548"/>
    <lineage>
        <taxon>Bacteria</taxon>
        <taxon>Pseudomonadati</taxon>
        <taxon>Planctomycetota</taxon>
        <taxon>Planctomycetia</taxon>
        <taxon>Isosphaerales</taxon>
        <taxon>Isosphaeraceae</taxon>
        <taxon>Aquisphaera</taxon>
    </lineage>
</organism>
<keyword evidence="1" id="KW-0472">Membrane</keyword>
<evidence type="ECO:0000256" key="1">
    <source>
        <dbReference type="SAM" id="Phobius"/>
    </source>
</evidence>
<feature type="transmembrane region" description="Helical" evidence="1">
    <location>
        <begin position="230"/>
        <end position="251"/>
    </location>
</feature>
<evidence type="ECO:0000313" key="2">
    <source>
        <dbReference type="EMBL" id="QEH35955.1"/>
    </source>
</evidence>
<proteinExistence type="predicted"/>
<feature type="transmembrane region" description="Helical" evidence="1">
    <location>
        <begin position="453"/>
        <end position="472"/>
    </location>
</feature>
<dbReference type="Pfam" id="PF12040">
    <property type="entry name" value="DUF3526"/>
    <property type="match status" value="1"/>
</dbReference>
<evidence type="ECO:0000313" key="3">
    <source>
        <dbReference type="Proteomes" id="UP000324233"/>
    </source>
</evidence>
<dbReference type="Proteomes" id="UP000324233">
    <property type="component" value="Chromosome"/>
</dbReference>
<accession>A0A5B9W791</accession>
<dbReference type="OrthoDB" id="245813at2"/>
<dbReference type="KEGG" id="agv:OJF2_45120"/>
<dbReference type="AlphaFoldDB" id="A0A5B9W791"/>
<feature type="transmembrane region" description="Helical" evidence="1">
    <location>
        <begin position="148"/>
        <end position="168"/>
    </location>
</feature>
<feature type="transmembrane region" description="Helical" evidence="1">
    <location>
        <begin position="21"/>
        <end position="43"/>
    </location>
</feature>
<feature type="transmembrane region" description="Helical" evidence="1">
    <location>
        <begin position="263"/>
        <end position="284"/>
    </location>
</feature>
<keyword evidence="1" id="KW-0812">Transmembrane</keyword>
<reference evidence="2 3" key="1">
    <citation type="submission" date="2019-08" db="EMBL/GenBank/DDBJ databases">
        <title>Deep-cultivation of Planctomycetes and their phenomic and genomic characterization uncovers novel biology.</title>
        <authorList>
            <person name="Wiegand S."/>
            <person name="Jogler M."/>
            <person name="Boedeker C."/>
            <person name="Pinto D."/>
            <person name="Vollmers J."/>
            <person name="Rivas-Marin E."/>
            <person name="Kohn T."/>
            <person name="Peeters S.H."/>
            <person name="Heuer A."/>
            <person name="Rast P."/>
            <person name="Oberbeckmann S."/>
            <person name="Bunk B."/>
            <person name="Jeske O."/>
            <person name="Meyerdierks A."/>
            <person name="Storesund J.E."/>
            <person name="Kallscheuer N."/>
            <person name="Luecker S."/>
            <person name="Lage O.M."/>
            <person name="Pohl T."/>
            <person name="Merkel B.J."/>
            <person name="Hornburger P."/>
            <person name="Mueller R.-W."/>
            <person name="Bruemmer F."/>
            <person name="Labrenz M."/>
            <person name="Spormann A.M."/>
            <person name="Op den Camp H."/>
            <person name="Overmann J."/>
            <person name="Amann R."/>
            <person name="Jetten M.S.M."/>
            <person name="Mascher T."/>
            <person name="Medema M.H."/>
            <person name="Devos D.P."/>
            <person name="Kaster A.-K."/>
            <person name="Ovreas L."/>
            <person name="Rohde M."/>
            <person name="Galperin M.Y."/>
            <person name="Jogler C."/>
        </authorList>
    </citation>
    <scope>NUCLEOTIDE SEQUENCE [LARGE SCALE GENOMIC DNA]</scope>
    <source>
        <strain evidence="2 3">OJF2</strain>
    </source>
</reference>
<dbReference type="RefSeq" id="WP_148595692.1">
    <property type="nucleotide sequence ID" value="NZ_CP042997.1"/>
</dbReference>
<feature type="transmembrane region" description="Helical" evidence="1">
    <location>
        <begin position="195"/>
        <end position="218"/>
    </location>
</feature>
<keyword evidence="3" id="KW-1185">Reference proteome</keyword>
<sequence length="479" mass="51887">MLARIMRHDWRCLAADRTARLLVAVLAAFVGYGVYNGSAWVRFQRGAVAAAMEDQERRLAELRRDAAAIDPKAEPPVSFLDPRTPGVVAGSRGQRFAAAPPGPLAAMDVGQADLYPFCFKMTNRTKQTFITTDEIENPSNLLAGRFDLGFVVVYLFPLLILGLSYDLLSAEREQGTLAMTLSQPVRLRTVVLGKVLARAALILALAVGMSVLAGLLAGLDLSGPEVPARLGLWALVVVAYGAFWFALALAVNALGRGSATNAVILVASWIALVVVAPALLNVAVTSLRPVPSRVSLILAIRDASAEASARGSNLLARYYEDHPELAPAEAAPVPADFLTKLQAVQGSVDRTIEPVMARYDDQLARQQDLVDRLRFLSPAVVTQEALNDVSGTSLARQRFFLAQVDEFHRAWQDFFIPRIMRRERFAPADFDAIPEFQFREQPLASVGPRVAEGVIGLAIPALALAALGLLALRRYRITG</sequence>
<dbReference type="PANTHER" id="PTHR43471">
    <property type="entry name" value="ABC TRANSPORTER PERMEASE"/>
    <property type="match status" value="1"/>
</dbReference>
<name>A0A5B9W791_9BACT</name>
<dbReference type="PANTHER" id="PTHR43471:SF14">
    <property type="entry name" value="ABC-2 TYPE TRANSPORT SYSTEM PERMEASE PROTEIN"/>
    <property type="match status" value="1"/>
</dbReference>
<keyword evidence="1" id="KW-1133">Transmembrane helix</keyword>
<dbReference type="InterPro" id="IPR021913">
    <property type="entry name" value="DUF3526"/>
</dbReference>
<dbReference type="EMBL" id="CP042997">
    <property type="protein sequence ID" value="QEH35955.1"/>
    <property type="molecule type" value="Genomic_DNA"/>
</dbReference>
<protein>
    <submittedName>
        <fullName evidence="2">ABC-2 family transporter protein</fullName>
    </submittedName>
</protein>
<gene>
    <name evidence="2" type="ORF">OJF2_45120</name>
</gene>